<proteinExistence type="predicted"/>
<gene>
    <name evidence="1" type="ORF">UFOPK3543_02871</name>
</gene>
<protein>
    <submittedName>
        <fullName evidence="1">Unannotated protein</fullName>
    </submittedName>
</protein>
<accession>A0A6J7ITK6</accession>
<organism evidence="1">
    <name type="scientific">freshwater metagenome</name>
    <dbReference type="NCBI Taxonomy" id="449393"/>
    <lineage>
        <taxon>unclassified sequences</taxon>
        <taxon>metagenomes</taxon>
        <taxon>ecological metagenomes</taxon>
    </lineage>
</organism>
<evidence type="ECO:0000313" key="1">
    <source>
        <dbReference type="EMBL" id="CAB4934548.1"/>
    </source>
</evidence>
<name>A0A6J7ITK6_9ZZZZ</name>
<reference evidence="1" key="1">
    <citation type="submission" date="2020-05" db="EMBL/GenBank/DDBJ databases">
        <authorList>
            <person name="Chiriac C."/>
            <person name="Salcher M."/>
            <person name="Ghai R."/>
            <person name="Kavagutti S V."/>
        </authorList>
    </citation>
    <scope>NUCLEOTIDE SEQUENCE</scope>
</reference>
<sequence length="216" mass="22344">MPDRHASSGRVTGASLLSKAASVSTTKSPALATCSWTSSHFNADDASISSPRRTTSTAAASDSGSVSCQSMLKRVPVSSRSAAAMMSSATWGSSHSALLITGLVRPMPGATLRCHRRSTRASSRAHNVAASALTRSWSRSAPAAVCACSYASSAASSLAVVLRRSVSRASNRASASTWADSASSARITCWARSFRTVSRSSDKVPMRSMAAPSAWP</sequence>
<dbReference type="EMBL" id="CAFBMH010000167">
    <property type="protein sequence ID" value="CAB4934548.1"/>
    <property type="molecule type" value="Genomic_DNA"/>
</dbReference>
<dbReference type="AlphaFoldDB" id="A0A6J7ITK6"/>